<dbReference type="Proteomes" id="UP000466785">
    <property type="component" value="Chromosome"/>
</dbReference>
<dbReference type="Pfam" id="PF01274">
    <property type="entry name" value="MS_TIM-barrel"/>
    <property type="match status" value="1"/>
</dbReference>
<feature type="binding site" evidence="11">
    <location>
        <position position="340"/>
    </location>
    <ligand>
        <name>glyoxylate</name>
        <dbReference type="ChEBI" id="CHEBI:36655"/>
    </ligand>
</feature>
<feature type="domain" description="Malate synthase N-terminal" evidence="16">
    <location>
        <begin position="16"/>
        <end position="73"/>
    </location>
</feature>
<dbReference type="PANTHER" id="PTHR42739:SF1">
    <property type="entry name" value="MALATE SYNTHASE G"/>
    <property type="match status" value="1"/>
</dbReference>
<comment type="cofactor">
    <cofactor evidence="1 11">
        <name>Mg(2+)</name>
        <dbReference type="ChEBI" id="CHEBI:18420"/>
    </cofactor>
</comment>
<keyword evidence="8 11" id="KW-0558">Oxidation</keyword>
<dbReference type="InterPro" id="IPR048357">
    <property type="entry name" value="MSG_insertion"/>
</dbReference>
<feature type="active site" description="Proton acceptor" evidence="11 13">
    <location>
        <position position="340"/>
    </location>
</feature>
<comment type="catalytic activity">
    <reaction evidence="9 11 14">
        <text>glyoxylate + acetyl-CoA + H2O = (S)-malate + CoA + H(+)</text>
        <dbReference type="Rhea" id="RHEA:18181"/>
        <dbReference type="ChEBI" id="CHEBI:15377"/>
        <dbReference type="ChEBI" id="CHEBI:15378"/>
        <dbReference type="ChEBI" id="CHEBI:15589"/>
        <dbReference type="ChEBI" id="CHEBI:36655"/>
        <dbReference type="ChEBI" id="CHEBI:57287"/>
        <dbReference type="ChEBI" id="CHEBI:57288"/>
        <dbReference type="EC" id="2.3.3.9"/>
    </reaction>
</comment>
<dbReference type="NCBIfam" id="TIGR01345">
    <property type="entry name" value="malate_syn_G"/>
    <property type="match status" value="1"/>
</dbReference>
<feature type="domain" description="Malate synthase TIM barrel" evidence="15">
    <location>
        <begin position="337"/>
        <end position="585"/>
    </location>
</feature>
<feature type="binding site" evidence="11">
    <location>
        <begin position="125"/>
        <end position="126"/>
    </location>
    <ligand>
        <name>acetyl-CoA</name>
        <dbReference type="ChEBI" id="CHEBI:57288"/>
    </ligand>
</feature>
<dbReference type="HAMAP" id="MF_00641">
    <property type="entry name" value="Malate_synth_G"/>
    <property type="match status" value="1"/>
</dbReference>
<evidence type="ECO:0000313" key="20">
    <source>
        <dbReference type="Proteomes" id="UP000466785"/>
    </source>
</evidence>
<evidence type="ECO:0000259" key="18">
    <source>
        <dbReference type="Pfam" id="PF20659"/>
    </source>
</evidence>
<evidence type="ECO:0000313" key="19">
    <source>
        <dbReference type="EMBL" id="BBX52341.1"/>
    </source>
</evidence>
<comment type="pathway">
    <text evidence="11 14">Carbohydrate metabolism; glyoxylate cycle; (S)-malate from isocitrate: step 2/2.</text>
</comment>
<dbReference type="KEGG" id="mpof:MPOR_33670"/>
<reference evidence="19 20" key="1">
    <citation type="journal article" date="2019" name="Emerg. Microbes Infect.">
        <title>Comprehensive subspecies identification of 175 nontuberculous mycobacteria species based on 7547 genomic profiles.</title>
        <authorList>
            <person name="Matsumoto Y."/>
            <person name="Kinjo T."/>
            <person name="Motooka D."/>
            <person name="Nabeya D."/>
            <person name="Jung N."/>
            <person name="Uechi K."/>
            <person name="Horii T."/>
            <person name="Iida T."/>
            <person name="Fujita J."/>
            <person name="Nakamura S."/>
        </authorList>
    </citation>
    <scope>NUCLEOTIDE SEQUENCE [LARGE SCALE GENOMIC DNA]</scope>
    <source>
        <strain evidence="19 20">JCM 12603</strain>
    </source>
</reference>
<dbReference type="GO" id="GO:0000287">
    <property type="term" value="F:magnesium ion binding"/>
    <property type="evidence" value="ECO:0007669"/>
    <property type="project" value="TreeGrafter"/>
</dbReference>
<dbReference type="Pfam" id="PF20658">
    <property type="entry name" value="MSG_insertion"/>
    <property type="match status" value="1"/>
</dbReference>
<dbReference type="InterPro" id="IPR048355">
    <property type="entry name" value="MS_C"/>
</dbReference>
<evidence type="ECO:0000259" key="17">
    <source>
        <dbReference type="Pfam" id="PF20658"/>
    </source>
</evidence>
<evidence type="ECO:0000256" key="7">
    <source>
        <dbReference type="ARBA" id="ARBA00022842"/>
    </source>
</evidence>
<dbReference type="EC" id="2.3.3.9" evidence="11 12"/>
<dbReference type="InterPro" id="IPR006253">
    <property type="entry name" value="Malate_synthG"/>
</dbReference>
<evidence type="ECO:0000256" key="6">
    <source>
        <dbReference type="ARBA" id="ARBA00022723"/>
    </source>
</evidence>
<evidence type="ECO:0000256" key="1">
    <source>
        <dbReference type="ARBA" id="ARBA00001946"/>
    </source>
</evidence>
<feature type="modified residue" description="Cysteine sulfenic acid (-SOH)" evidence="11">
    <location>
        <position position="624"/>
    </location>
</feature>
<feature type="binding site" evidence="11">
    <location>
        <position position="439"/>
    </location>
    <ligand>
        <name>glyoxylate</name>
        <dbReference type="ChEBI" id="CHEBI:36655"/>
    </ligand>
</feature>
<evidence type="ECO:0000256" key="2">
    <source>
        <dbReference type="ARBA" id="ARBA00022435"/>
    </source>
</evidence>
<dbReference type="InterPro" id="IPR011076">
    <property type="entry name" value="Malate_synth_sf"/>
</dbReference>
<evidence type="ECO:0000256" key="4">
    <source>
        <dbReference type="ARBA" id="ARBA00022532"/>
    </source>
</evidence>
<feature type="binding site" evidence="11">
    <location>
        <position position="467"/>
    </location>
    <ligand>
        <name>Mg(2+)</name>
        <dbReference type="ChEBI" id="CHEBI:18420"/>
    </ligand>
</feature>
<keyword evidence="5 11" id="KW-0808">Transferase</keyword>
<dbReference type="Pfam" id="PF20656">
    <property type="entry name" value="MS_N"/>
    <property type="match status" value="1"/>
</dbReference>
<keyword evidence="2 11" id="KW-0329">Glyoxylate bypass</keyword>
<evidence type="ECO:0000256" key="12">
    <source>
        <dbReference type="NCBIfam" id="TIGR01345"/>
    </source>
</evidence>
<dbReference type="RefSeq" id="WP_163675700.1">
    <property type="nucleotide sequence ID" value="NZ_AP022570.1"/>
</dbReference>
<comment type="function">
    <text evidence="10 11">Involved in the glycolate utilization. Catalyzes the condensation and subsequent hydrolysis of acetyl-coenzyme A (acetyl-CoA) and glyoxylate to form malate and CoA.</text>
</comment>
<protein>
    <recommendedName>
        <fullName evidence="11 12">Malate synthase G</fullName>
        <ecNumber evidence="11 12">2.3.3.9</ecNumber>
    </recommendedName>
</protein>
<dbReference type="GO" id="GO:0009986">
    <property type="term" value="C:cell surface"/>
    <property type="evidence" value="ECO:0007669"/>
    <property type="project" value="UniProtKB-ARBA"/>
</dbReference>
<feature type="binding site" evidence="11">
    <location>
        <position position="276"/>
    </location>
    <ligand>
        <name>acetyl-CoA</name>
        <dbReference type="ChEBI" id="CHEBI:57288"/>
    </ligand>
</feature>
<keyword evidence="20" id="KW-1185">Reference proteome</keyword>
<feature type="binding site" evidence="11">
    <location>
        <position position="118"/>
    </location>
    <ligand>
        <name>acetyl-CoA</name>
        <dbReference type="ChEBI" id="CHEBI:57288"/>
    </ligand>
</feature>
<comment type="caution">
    <text evidence="11">Lacks conserved residue(s) required for the propagation of feature annotation.</text>
</comment>
<feature type="binding site" evidence="11">
    <location>
        <begin position="464"/>
        <end position="467"/>
    </location>
    <ligand>
        <name>glyoxylate</name>
        <dbReference type="ChEBI" id="CHEBI:36655"/>
    </ligand>
</feature>
<sequence length="733" mass="79538">MTERVTVGNLRVAPVLYDFVNNEALPGTDIDPDTFWSGVDKVVADLTPKNQELLARRDDLQAQIDKWHRARVIGGFSADEYKQFLVDIGYLEPEPDDFTITTAGVDDEITTTAGPQLVVPILNARFALNAANARWGSLYDALYGTDVISEEDGAEPGTSYNPVRGDKVIAYARRFLDGAVPLASGSWSDIKGVTVSDGAVAATLDDGGSVGLQAPEQFVGYLGDAELPTAVLLVNNGLHVEILIDPESPIGSTDKAGIKDVVLESAITTIMDFEDSVAAVDADDKVVGYRNWLGLNRGDLSEDVSKGDKTFTRVLNEDRTYTGADGGEVTLPGRSLMFVRNVGHLMTNDAITDSEGHEVPEGIQDALFTSLIAIHGLRSGADNDGANGPLVNSRTGSIYIVKPKMHGPDEVAFTCELFSRVEDVLGLPQNTLKVGIMDEERRTTVNLKACIKAAADRVVFINTGFLDRTGDEIHTSMDAGPMIRKGAMKSTDWIKAYENQNVDIGLATGFSGRAQIGKGMWAMTELMADMVEQKIGQPKAGATTAWVPSPTAATLHAMHYHEVDVYAVHRELAGEKRSSVDELLTIPLAKELAWAPEEIREEVDNNCQSILGYVVRWIDAGVGCSKVPDIHDVALMEDRATLRISSQLLANWLRHGVITEDDVKASLRRMAAVVDEQNAKDPEFRPMASDPENNIALQAAQELILAGGEQPNGYTEPILHRRRREFKAANNVG</sequence>
<feature type="domain" description="Malate synthase C-terminal" evidence="18">
    <location>
        <begin position="598"/>
        <end position="687"/>
    </location>
</feature>
<gene>
    <name evidence="11 19" type="primary">glcB</name>
    <name evidence="19" type="ORF">MPOR_33670</name>
</gene>
<comment type="subunit">
    <text evidence="11">Monomer.</text>
</comment>
<evidence type="ECO:0000256" key="10">
    <source>
        <dbReference type="ARBA" id="ARBA00054368"/>
    </source>
</evidence>
<evidence type="ECO:0000256" key="13">
    <source>
        <dbReference type="PIRSR" id="PIRSR601465-50"/>
    </source>
</evidence>
<dbReference type="Pfam" id="PF20659">
    <property type="entry name" value="MS_C"/>
    <property type="match status" value="1"/>
</dbReference>
<dbReference type="NCBIfam" id="NF002825">
    <property type="entry name" value="PRK02999.1"/>
    <property type="match status" value="1"/>
</dbReference>
<keyword evidence="3 11" id="KW-0963">Cytoplasm</keyword>
<evidence type="ECO:0000256" key="3">
    <source>
        <dbReference type="ARBA" id="ARBA00022490"/>
    </source>
</evidence>
<dbReference type="InterPro" id="IPR001465">
    <property type="entry name" value="Malate_synthase_TIM"/>
</dbReference>
<evidence type="ECO:0000256" key="5">
    <source>
        <dbReference type="ARBA" id="ARBA00022679"/>
    </source>
</evidence>
<evidence type="ECO:0000259" key="15">
    <source>
        <dbReference type="Pfam" id="PF01274"/>
    </source>
</evidence>
<dbReference type="GO" id="GO:0004474">
    <property type="term" value="F:malate synthase activity"/>
    <property type="evidence" value="ECO:0007669"/>
    <property type="project" value="UniProtKB-UniRule"/>
</dbReference>
<evidence type="ECO:0000256" key="9">
    <source>
        <dbReference type="ARBA" id="ARBA00047918"/>
    </source>
</evidence>
<dbReference type="GO" id="GO:0005829">
    <property type="term" value="C:cytosol"/>
    <property type="evidence" value="ECO:0007669"/>
    <property type="project" value="TreeGrafter"/>
</dbReference>
<dbReference type="Gene3D" id="3.20.20.360">
    <property type="entry name" value="Malate synthase, domain 3"/>
    <property type="match status" value="2"/>
</dbReference>
<evidence type="ECO:0000256" key="8">
    <source>
        <dbReference type="ARBA" id="ARBA00023097"/>
    </source>
</evidence>
<dbReference type="InterPro" id="IPR046363">
    <property type="entry name" value="MS_N_TIM-barrel_dom"/>
</dbReference>
<dbReference type="InterPro" id="IPR048356">
    <property type="entry name" value="MS_N"/>
</dbReference>
<organism evidence="19 20">
    <name type="scientific">Mycolicibacterium poriferae</name>
    <dbReference type="NCBI Taxonomy" id="39694"/>
    <lineage>
        <taxon>Bacteria</taxon>
        <taxon>Bacillati</taxon>
        <taxon>Actinomycetota</taxon>
        <taxon>Actinomycetes</taxon>
        <taxon>Mycobacteriales</taxon>
        <taxon>Mycobacteriaceae</taxon>
        <taxon>Mycolicibacterium</taxon>
    </lineage>
</organism>
<feature type="domain" description="Malate synthase G alpha-beta insertion" evidence="17">
    <location>
        <begin position="160"/>
        <end position="235"/>
    </location>
</feature>
<feature type="binding site" evidence="11">
    <location>
        <position position="313"/>
    </location>
    <ligand>
        <name>acetyl-CoA</name>
        <dbReference type="ChEBI" id="CHEBI:57288"/>
    </ligand>
</feature>
<comment type="similarity">
    <text evidence="11 14">Belongs to the malate synthase family. GlcB subfamily.</text>
</comment>
<comment type="subcellular location">
    <subcellularLocation>
        <location evidence="11 14">Cytoplasm</location>
    </subcellularLocation>
</comment>
<evidence type="ECO:0000259" key="16">
    <source>
        <dbReference type="Pfam" id="PF20656"/>
    </source>
</evidence>
<dbReference type="PANTHER" id="PTHR42739">
    <property type="entry name" value="MALATE SYNTHASE G"/>
    <property type="match status" value="1"/>
</dbReference>
<dbReference type="UniPathway" id="UPA00703">
    <property type="reaction ID" value="UER00720"/>
</dbReference>
<evidence type="ECO:0000256" key="11">
    <source>
        <dbReference type="HAMAP-Rule" id="MF_00641"/>
    </source>
</evidence>
<dbReference type="SUPFAM" id="SSF51645">
    <property type="entry name" value="Malate synthase G"/>
    <property type="match status" value="1"/>
</dbReference>
<dbReference type="AlphaFoldDB" id="A0A6N4VCI5"/>
<accession>A0A6N4VCI5</accession>
<feature type="binding site" evidence="11">
    <location>
        <position position="548"/>
    </location>
    <ligand>
        <name>acetyl-CoA</name>
        <dbReference type="ChEBI" id="CHEBI:57288"/>
    </ligand>
</feature>
<dbReference type="InterPro" id="IPR044856">
    <property type="entry name" value="Malate_synth_C_sf"/>
</dbReference>
<feature type="active site" description="Proton donor" evidence="11 13">
    <location>
        <position position="638"/>
    </location>
</feature>
<dbReference type="EMBL" id="AP022570">
    <property type="protein sequence ID" value="BBX52341.1"/>
    <property type="molecule type" value="Genomic_DNA"/>
</dbReference>
<evidence type="ECO:0000256" key="14">
    <source>
        <dbReference type="RuleBase" id="RU003572"/>
    </source>
</evidence>
<dbReference type="FunFam" id="3.20.20.360:FF:000002">
    <property type="entry name" value="Malate synthase G"/>
    <property type="match status" value="1"/>
</dbReference>
<dbReference type="CDD" id="cd00728">
    <property type="entry name" value="malate_synt_G"/>
    <property type="match status" value="1"/>
</dbReference>
<keyword evidence="7 11" id="KW-0460">Magnesium</keyword>
<keyword evidence="4 11" id="KW-0816">Tricarboxylic acid cycle</keyword>
<feature type="binding site" evidence="11">
    <location>
        <position position="439"/>
    </location>
    <ligand>
        <name>Mg(2+)</name>
        <dbReference type="ChEBI" id="CHEBI:18420"/>
    </ligand>
</feature>
<keyword evidence="6 11" id="KW-0479">Metal-binding</keyword>
<name>A0A6N4VCI5_9MYCO</name>
<dbReference type="GO" id="GO:0009436">
    <property type="term" value="P:glyoxylate catabolic process"/>
    <property type="evidence" value="ECO:0007669"/>
    <property type="project" value="TreeGrafter"/>
</dbReference>
<dbReference type="GO" id="GO:0006097">
    <property type="term" value="P:glyoxylate cycle"/>
    <property type="evidence" value="ECO:0007669"/>
    <property type="project" value="UniProtKB-UniRule"/>
</dbReference>
<proteinExistence type="inferred from homology"/>
<dbReference type="GO" id="GO:0006099">
    <property type="term" value="P:tricarboxylic acid cycle"/>
    <property type="evidence" value="ECO:0007669"/>
    <property type="project" value="UniProtKB-KW"/>
</dbReference>
<dbReference type="Gene3D" id="1.20.1220.12">
    <property type="entry name" value="Malate synthase, domain III"/>
    <property type="match status" value="1"/>
</dbReference>